<keyword evidence="1" id="KW-0472">Membrane</keyword>
<dbReference type="Pfam" id="PF04749">
    <property type="entry name" value="PLAC8"/>
    <property type="match status" value="1"/>
</dbReference>
<evidence type="ECO:0000313" key="4">
    <source>
        <dbReference type="Proteomes" id="UP001157938"/>
    </source>
</evidence>
<evidence type="ECO:0000313" key="2">
    <source>
        <dbReference type="EMBL" id="CAH0492135.1"/>
    </source>
</evidence>
<keyword evidence="1" id="KW-1133">Transmembrane helix</keyword>
<comment type="caution">
    <text evidence="2">The sequence shown here is derived from an EMBL/GenBank/DDBJ whole genome shotgun (WGS) entry which is preliminary data.</text>
</comment>
<dbReference type="PANTHER" id="PTHR15907">
    <property type="entry name" value="DUF614 FAMILY PROTEIN-RELATED"/>
    <property type="match status" value="1"/>
</dbReference>
<sequence>MFELSTSKDEFASAYKLEIDAGTTADVDVNGLKLGRWSSGFLEFYGDCIPNGFMAFLCPGVSVAQIMARLGLMRYKIVLQLYAALYFLVLLAISANNTVINFICVVAAIVAALAVARLRTKMRTLFDIPGNALLDVTSAFVCGPCTIAQMASHAEAYQSGSCSFRARSTLEGYQLYHLVFSTFTFPVHNYELVMKMATHIADSMITSAS</sequence>
<reference evidence="2 4" key="1">
    <citation type="submission" date="2021-11" db="EMBL/GenBank/DDBJ databases">
        <authorList>
            <person name="Islam A."/>
            <person name="Islam S."/>
            <person name="Flora M.S."/>
            <person name="Rahman M."/>
            <person name="Ziaur R.M."/>
            <person name="Epstein J.H."/>
            <person name="Hassan M."/>
            <person name="Klassen M."/>
            <person name="Woodard K."/>
            <person name="Webb A."/>
            <person name="Webby R.J."/>
            <person name="El Zowalaty M.E."/>
        </authorList>
    </citation>
    <scope>NUCLEOTIDE SEQUENCE [LARGE SCALE GENOMIC DNA]</scope>
    <source>
        <strain evidence="2">Pf1</strain>
    </source>
</reference>
<protein>
    <submittedName>
        <fullName evidence="2">Uncharacterized protein</fullName>
    </submittedName>
</protein>
<evidence type="ECO:0000313" key="3">
    <source>
        <dbReference type="EMBL" id="CAH0493193.1"/>
    </source>
</evidence>
<dbReference type="InterPro" id="IPR006461">
    <property type="entry name" value="PLAC_motif_containing"/>
</dbReference>
<organism evidence="2 4">
    <name type="scientific">Peronospora farinosa</name>
    <dbReference type="NCBI Taxonomy" id="134698"/>
    <lineage>
        <taxon>Eukaryota</taxon>
        <taxon>Sar</taxon>
        <taxon>Stramenopiles</taxon>
        <taxon>Oomycota</taxon>
        <taxon>Peronosporomycetes</taxon>
        <taxon>Peronosporales</taxon>
        <taxon>Peronosporaceae</taxon>
        <taxon>Peronospora</taxon>
    </lineage>
</organism>
<dbReference type="NCBIfam" id="TIGR01571">
    <property type="entry name" value="A_thal_Cys_rich"/>
    <property type="match status" value="1"/>
</dbReference>
<dbReference type="Proteomes" id="UP001157938">
    <property type="component" value="Unassembled WGS sequence"/>
</dbReference>
<accession>A0ABN8CE15</accession>
<feature type="transmembrane region" description="Helical" evidence="1">
    <location>
        <begin position="99"/>
        <end position="116"/>
    </location>
</feature>
<keyword evidence="1" id="KW-0812">Transmembrane</keyword>
<feature type="transmembrane region" description="Helical" evidence="1">
    <location>
        <begin position="77"/>
        <end position="93"/>
    </location>
</feature>
<gene>
    <name evidence="2" type="ORF">PFR001_LOCUS7352</name>
    <name evidence="3" type="ORF">PFR001_LOCUS8346</name>
</gene>
<keyword evidence="4" id="KW-1185">Reference proteome</keyword>
<proteinExistence type="predicted"/>
<dbReference type="EMBL" id="CAKLBC010001668">
    <property type="protein sequence ID" value="CAH0493193.1"/>
    <property type="molecule type" value="Genomic_DNA"/>
</dbReference>
<dbReference type="EMBL" id="CAKLBC010001462">
    <property type="protein sequence ID" value="CAH0492135.1"/>
    <property type="molecule type" value="Genomic_DNA"/>
</dbReference>
<evidence type="ECO:0000256" key="1">
    <source>
        <dbReference type="SAM" id="Phobius"/>
    </source>
</evidence>
<name>A0ABN8CE15_9STRA</name>